<dbReference type="InterPro" id="IPR038084">
    <property type="entry name" value="PduO/GlcC-like_sf"/>
</dbReference>
<evidence type="ECO:0000313" key="2">
    <source>
        <dbReference type="Proteomes" id="UP000595197"/>
    </source>
</evidence>
<dbReference type="RefSeq" id="WP_201083053.1">
    <property type="nucleotide sequence ID" value="NZ_CP067422.1"/>
</dbReference>
<dbReference type="PANTHER" id="PTHR34309">
    <property type="entry name" value="SLR1406 PROTEIN"/>
    <property type="match status" value="1"/>
</dbReference>
<proteinExistence type="predicted"/>
<protein>
    <submittedName>
        <fullName evidence="1">Heme-binding protein</fullName>
    </submittedName>
</protein>
<dbReference type="SUPFAM" id="SSF143744">
    <property type="entry name" value="GlcG-like"/>
    <property type="match status" value="1"/>
</dbReference>
<gene>
    <name evidence="1" type="ORF">IGS68_33095</name>
</gene>
<dbReference type="InterPro" id="IPR052517">
    <property type="entry name" value="GlcG_carb_metab_protein"/>
</dbReference>
<reference evidence="1" key="1">
    <citation type="submission" date="2021-02" db="EMBL/GenBank/DDBJ databases">
        <title>Skermanella TT6 skin isolate.</title>
        <authorList>
            <person name="Lee K."/>
            <person name="Ganzorig M."/>
        </authorList>
    </citation>
    <scope>NUCLEOTIDE SEQUENCE</scope>
    <source>
        <strain evidence="1">TT6</strain>
    </source>
</reference>
<dbReference type="InterPro" id="IPR005624">
    <property type="entry name" value="PduO/GlcC-like"/>
</dbReference>
<dbReference type="Gene3D" id="3.30.450.150">
    <property type="entry name" value="Haem-degrading domain"/>
    <property type="match status" value="1"/>
</dbReference>
<keyword evidence="1" id="KW-0614">Plasmid</keyword>
<dbReference type="EMBL" id="CP067422">
    <property type="protein sequence ID" value="QQP93461.1"/>
    <property type="molecule type" value="Genomic_DNA"/>
</dbReference>
<evidence type="ECO:0000313" key="1">
    <source>
        <dbReference type="EMBL" id="QQP93461.1"/>
    </source>
</evidence>
<organism evidence="1 2">
    <name type="scientific">Skermanella cutis</name>
    <dbReference type="NCBI Taxonomy" id="2775420"/>
    <lineage>
        <taxon>Bacteria</taxon>
        <taxon>Pseudomonadati</taxon>
        <taxon>Pseudomonadota</taxon>
        <taxon>Alphaproteobacteria</taxon>
        <taxon>Rhodospirillales</taxon>
        <taxon>Azospirillaceae</taxon>
        <taxon>Skermanella</taxon>
    </lineage>
</organism>
<sequence>MSSDILTKKSIGTAMAGRMIAAAEAKAVELGIPMAISIADESGVQKAFVRMDGAPLLAIEVAVNKAKTAAGFGIPTHVWHDFIKDDAPLALGAPHIDGLVVFGGGYPVKAGDTVIGAIGVSGGHYSDDMKVAEAALAAVS</sequence>
<dbReference type="Pfam" id="PF03928">
    <property type="entry name" value="HbpS-like"/>
    <property type="match status" value="1"/>
</dbReference>
<name>A0ABX7BGE1_9PROT</name>
<accession>A0ABX7BGE1</accession>
<dbReference type="Proteomes" id="UP000595197">
    <property type="component" value="Plasmid pTT6-2"/>
</dbReference>
<dbReference type="PANTHER" id="PTHR34309:SF1">
    <property type="entry name" value="PROTEIN GLCG"/>
    <property type="match status" value="1"/>
</dbReference>
<geneLocation type="plasmid" evidence="1 2">
    <name>pTT6-2</name>
</geneLocation>
<keyword evidence="2" id="KW-1185">Reference proteome</keyword>